<protein>
    <submittedName>
        <fullName evidence="6">Crp/Fnr family transcriptional regulator</fullName>
    </submittedName>
</protein>
<dbReference type="RefSeq" id="WP_313834511.1">
    <property type="nucleotide sequence ID" value="NZ_JAQOUE010000002.1"/>
</dbReference>
<keyword evidence="3" id="KW-0804">Transcription</keyword>
<dbReference type="PANTHER" id="PTHR24567:SF74">
    <property type="entry name" value="HTH-TYPE TRANSCRIPTIONAL REGULATOR ARCR"/>
    <property type="match status" value="1"/>
</dbReference>
<dbReference type="CDD" id="cd00038">
    <property type="entry name" value="CAP_ED"/>
    <property type="match status" value="1"/>
</dbReference>
<dbReference type="InterPro" id="IPR050397">
    <property type="entry name" value="Env_Response_Regulators"/>
</dbReference>
<dbReference type="PROSITE" id="PS50042">
    <property type="entry name" value="CNMP_BINDING_3"/>
    <property type="match status" value="1"/>
</dbReference>
<dbReference type="InterPro" id="IPR000595">
    <property type="entry name" value="cNMP-bd_dom"/>
</dbReference>
<dbReference type="Proteomes" id="UP001250932">
    <property type="component" value="Unassembled WGS sequence"/>
</dbReference>
<dbReference type="CDD" id="cd00092">
    <property type="entry name" value="HTH_CRP"/>
    <property type="match status" value="1"/>
</dbReference>
<comment type="caution">
    <text evidence="6">The sequence shown here is derived from an EMBL/GenBank/DDBJ whole genome shotgun (WGS) entry which is preliminary data.</text>
</comment>
<feature type="domain" description="Cyclic nucleotide-binding" evidence="4">
    <location>
        <begin position="25"/>
        <end position="128"/>
    </location>
</feature>
<reference evidence="6 7" key="1">
    <citation type="journal article" date="2023" name="ISME J.">
        <title>Cultivation and genomic characterization of novel and ubiquitous marine nitrite-oxidizing bacteria from the Nitrospirales.</title>
        <authorList>
            <person name="Mueller A.J."/>
            <person name="Daebeler A."/>
            <person name="Herbold C.W."/>
            <person name="Kirkegaard R.H."/>
            <person name="Daims H."/>
        </authorList>
    </citation>
    <scope>NUCLEOTIDE SEQUENCE [LARGE SCALE GENOMIC DNA]</scope>
    <source>
        <strain evidence="6 7">EB</strain>
    </source>
</reference>
<proteinExistence type="predicted"/>
<evidence type="ECO:0000313" key="6">
    <source>
        <dbReference type="EMBL" id="MDT7043925.1"/>
    </source>
</evidence>
<dbReference type="Gene3D" id="1.10.10.10">
    <property type="entry name" value="Winged helix-like DNA-binding domain superfamily/Winged helix DNA-binding domain"/>
    <property type="match status" value="1"/>
</dbReference>
<dbReference type="SMART" id="SM00100">
    <property type="entry name" value="cNMP"/>
    <property type="match status" value="1"/>
</dbReference>
<dbReference type="SMART" id="SM00419">
    <property type="entry name" value="HTH_CRP"/>
    <property type="match status" value="1"/>
</dbReference>
<name>A0ABU3KBN9_9BACT</name>
<gene>
    <name evidence="6" type="ORF">PPG34_16355</name>
</gene>
<evidence type="ECO:0000256" key="1">
    <source>
        <dbReference type="ARBA" id="ARBA00023015"/>
    </source>
</evidence>
<dbReference type="InterPro" id="IPR036388">
    <property type="entry name" value="WH-like_DNA-bd_sf"/>
</dbReference>
<sequence>MPGESLTVSATEEGKKLWYLKRIRLFAGLSWKEMRHLQRITKMESYARGQLLYLPGDPSGAVFLLKKGRVKISKVNDDGREALLAILEPGEIFGETEAVTGEHRETLVQALEKTMVCEIRREDFEKYLQKYPHVGGRVIKLMGLRLRAIESRVGDMVFKSAPARLATMLLNLAETMGCPEDRGIRLQSRLTHQNLANLIGTSRETVSTLLGQFSKRGLVLQDHRHIVILDKARLANVH</sequence>
<dbReference type="Gene3D" id="2.60.120.10">
    <property type="entry name" value="Jelly Rolls"/>
    <property type="match status" value="1"/>
</dbReference>
<dbReference type="InterPro" id="IPR018490">
    <property type="entry name" value="cNMP-bd_dom_sf"/>
</dbReference>
<dbReference type="PROSITE" id="PS51063">
    <property type="entry name" value="HTH_CRP_2"/>
    <property type="match status" value="1"/>
</dbReference>
<dbReference type="InterPro" id="IPR036390">
    <property type="entry name" value="WH_DNA-bd_sf"/>
</dbReference>
<dbReference type="Pfam" id="PF13545">
    <property type="entry name" value="HTH_Crp_2"/>
    <property type="match status" value="1"/>
</dbReference>
<keyword evidence="1" id="KW-0805">Transcription regulation</keyword>
<dbReference type="PANTHER" id="PTHR24567">
    <property type="entry name" value="CRP FAMILY TRANSCRIPTIONAL REGULATORY PROTEIN"/>
    <property type="match status" value="1"/>
</dbReference>
<dbReference type="PRINTS" id="PR00034">
    <property type="entry name" value="HTHCRP"/>
</dbReference>
<evidence type="ECO:0000259" key="5">
    <source>
        <dbReference type="PROSITE" id="PS51063"/>
    </source>
</evidence>
<dbReference type="InterPro" id="IPR012318">
    <property type="entry name" value="HTH_CRP"/>
</dbReference>
<evidence type="ECO:0000259" key="4">
    <source>
        <dbReference type="PROSITE" id="PS50042"/>
    </source>
</evidence>
<organism evidence="6 7">
    <name type="scientific">Candidatus Nitronereus thalassa</name>
    <dbReference type="NCBI Taxonomy" id="3020898"/>
    <lineage>
        <taxon>Bacteria</taxon>
        <taxon>Pseudomonadati</taxon>
        <taxon>Nitrospirota</taxon>
        <taxon>Nitrospiria</taxon>
        <taxon>Nitrospirales</taxon>
        <taxon>Nitrospiraceae</taxon>
        <taxon>Candidatus Nitronereus</taxon>
    </lineage>
</organism>
<feature type="domain" description="HTH crp-type" evidence="5">
    <location>
        <begin position="159"/>
        <end position="232"/>
    </location>
</feature>
<evidence type="ECO:0000256" key="3">
    <source>
        <dbReference type="ARBA" id="ARBA00023163"/>
    </source>
</evidence>
<keyword evidence="2" id="KW-0238">DNA-binding</keyword>
<dbReference type="EMBL" id="JAQOUE010000002">
    <property type="protein sequence ID" value="MDT7043925.1"/>
    <property type="molecule type" value="Genomic_DNA"/>
</dbReference>
<dbReference type="InterPro" id="IPR014710">
    <property type="entry name" value="RmlC-like_jellyroll"/>
</dbReference>
<accession>A0ABU3KBN9</accession>
<keyword evidence="7" id="KW-1185">Reference proteome</keyword>
<dbReference type="SUPFAM" id="SSF51206">
    <property type="entry name" value="cAMP-binding domain-like"/>
    <property type="match status" value="1"/>
</dbReference>
<evidence type="ECO:0000256" key="2">
    <source>
        <dbReference type="ARBA" id="ARBA00023125"/>
    </source>
</evidence>
<dbReference type="Pfam" id="PF00027">
    <property type="entry name" value="cNMP_binding"/>
    <property type="match status" value="1"/>
</dbReference>
<evidence type="ECO:0000313" key="7">
    <source>
        <dbReference type="Proteomes" id="UP001250932"/>
    </source>
</evidence>
<dbReference type="SUPFAM" id="SSF46785">
    <property type="entry name" value="Winged helix' DNA-binding domain"/>
    <property type="match status" value="1"/>
</dbReference>